<sequence>MELLGLGLFEIALAVLSFYCIRKLCYDDGLPWNWPLVGMIPWIIRTRIRQDAFDIGAAGLDRVGGTFLLKGLWFANTDMLFTTHPANVRYMLNEKYEIYQKGSEFKVIFDVLGDGIFNVEGHLWRNQRRHAQFLLNHHLFRHYLMKTSKEKIENGLLIIMDHVVNNGHVVDMQDVFQRLSFDTTCIFVTGYDPMCLSTEFPEVPFSKAMDDVEEIIFTRHVIPQSLWKLLRWLNIGFERKMTEAQKTLNQVVSTYISRKRVELRSTEVKSYKNNDESGVDLLTLYLTEEDKSLELENDDKLARDVVLNHMLAGRDTMSSALTWFLWLVITHPEVEAKIREELKANILHDEAQTRRLFSEEELSDVSYLHAALSEALRLYPPVPFQHKEATKADILPTGHHVHPKLRVMVPLYAMGRMVHVWGKDCWEFKPERWISDDGSTKHVPPYKFLSFNAGPRSCLGKNVAYSQLKLVAAALIHNYNFQLVEGHVATPTLSMILYMKHGLKVRVQNRWF</sequence>
<dbReference type="CDD" id="cd11064">
    <property type="entry name" value="CYP86A"/>
    <property type="match status" value="1"/>
</dbReference>
<proteinExistence type="inferred from homology"/>
<evidence type="ECO:0000256" key="1">
    <source>
        <dbReference type="ARBA" id="ARBA00001971"/>
    </source>
</evidence>
<dbReference type="PROSITE" id="PS00086">
    <property type="entry name" value="CYTOCHROME_P450"/>
    <property type="match status" value="1"/>
</dbReference>
<evidence type="ECO:0000256" key="6">
    <source>
        <dbReference type="PIRSR" id="PIRSR602401-1"/>
    </source>
</evidence>
<dbReference type="GO" id="GO:0006629">
    <property type="term" value="P:lipid metabolic process"/>
    <property type="evidence" value="ECO:0007669"/>
    <property type="project" value="UniProtKB-ARBA"/>
</dbReference>
<dbReference type="GO" id="GO:0016705">
    <property type="term" value="F:oxidoreductase activity, acting on paired donors, with incorporation or reduction of molecular oxygen"/>
    <property type="evidence" value="ECO:0007669"/>
    <property type="project" value="InterPro"/>
</dbReference>
<dbReference type="PANTHER" id="PTHR24296">
    <property type="entry name" value="CYTOCHROME P450"/>
    <property type="match status" value="1"/>
</dbReference>
<organism evidence="8 9">
    <name type="scientific">Heracleum sosnowskyi</name>
    <dbReference type="NCBI Taxonomy" id="360622"/>
    <lineage>
        <taxon>Eukaryota</taxon>
        <taxon>Viridiplantae</taxon>
        <taxon>Streptophyta</taxon>
        <taxon>Embryophyta</taxon>
        <taxon>Tracheophyta</taxon>
        <taxon>Spermatophyta</taxon>
        <taxon>Magnoliopsida</taxon>
        <taxon>eudicotyledons</taxon>
        <taxon>Gunneridae</taxon>
        <taxon>Pentapetalae</taxon>
        <taxon>asterids</taxon>
        <taxon>campanulids</taxon>
        <taxon>Apiales</taxon>
        <taxon>Apiaceae</taxon>
        <taxon>Apioideae</taxon>
        <taxon>apioid superclade</taxon>
        <taxon>Tordylieae</taxon>
        <taxon>Tordyliinae</taxon>
        <taxon>Heracleum</taxon>
    </lineage>
</organism>
<name>A0AAD8IFD8_9APIA</name>
<dbReference type="Proteomes" id="UP001237642">
    <property type="component" value="Unassembled WGS sequence"/>
</dbReference>
<accession>A0AAD8IFD8</accession>
<dbReference type="EMBL" id="JAUIZM010000005">
    <property type="protein sequence ID" value="KAK1384128.1"/>
    <property type="molecule type" value="Genomic_DNA"/>
</dbReference>
<evidence type="ECO:0000256" key="7">
    <source>
        <dbReference type="RuleBase" id="RU000461"/>
    </source>
</evidence>
<evidence type="ECO:0000256" key="3">
    <source>
        <dbReference type="ARBA" id="ARBA00022723"/>
    </source>
</evidence>
<gene>
    <name evidence="8" type="ORF">POM88_021863</name>
</gene>
<dbReference type="PRINTS" id="PR00463">
    <property type="entry name" value="EP450I"/>
</dbReference>
<dbReference type="InterPro" id="IPR017972">
    <property type="entry name" value="Cyt_P450_CS"/>
</dbReference>
<evidence type="ECO:0000256" key="2">
    <source>
        <dbReference type="ARBA" id="ARBA00010617"/>
    </source>
</evidence>
<evidence type="ECO:0000313" key="9">
    <source>
        <dbReference type="Proteomes" id="UP001237642"/>
    </source>
</evidence>
<dbReference type="PRINTS" id="PR00385">
    <property type="entry name" value="P450"/>
</dbReference>
<evidence type="ECO:0000256" key="5">
    <source>
        <dbReference type="ARBA" id="ARBA00023004"/>
    </source>
</evidence>
<keyword evidence="4 7" id="KW-0560">Oxidoreductase</keyword>
<dbReference type="Pfam" id="PF00067">
    <property type="entry name" value="p450"/>
    <property type="match status" value="1"/>
</dbReference>
<keyword evidence="5 6" id="KW-0408">Iron</keyword>
<reference evidence="8" key="1">
    <citation type="submission" date="2023-02" db="EMBL/GenBank/DDBJ databases">
        <title>Genome of toxic invasive species Heracleum sosnowskyi carries increased number of genes despite the absence of recent whole-genome duplications.</title>
        <authorList>
            <person name="Schelkunov M."/>
            <person name="Shtratnikova V."/>
            <person name="Makarenko M."/>
            <person name="Klepikova A."/>
            <person name="Omelchenko D."/>
            <person name="Novikova G."/>
            <person name="Obukhova E."/>
            <person name="Bogdanov V."/>
            <person name="Penin A."/>
            <person name="Logacheva M."/>
        </authorList>
    </citation>
    <scope>NUCLEOTIDE SEQUENCE</scope>
    <source>
        <strain evidence="8">Hsosn_3</strain>
        <tissue evidence="8">Leaf</tissue>
    </source>
</reference>
<comment type="similarity">
    <text evidence="2 7">Belongs to the cytochrome P450 family.</text>
</comment>
<feature type="binding site" description="axial binding residue" evidence="6">
    <location>
        <position position="458"/>
    </location>
    <ligand>
        <name>heme</name>
        <dbReference type="ChEBI" id="CHEBI:30413"/>
    </ligand>
    <ligandPart>
        <name>Fe</name>
        <dbReference type="ChEBI" id="CHEBI:18248"/>
    </ligandPart>
</feature>
<keyword evidence="9" id="KW-1185">Reference proteome</keyword>
<dbReference type="GO" id="GO:0009805">
    <property type="term" value="P:coumarin biosynthetic process"/>
    <property type="evidence" value="ECO:0007669"/>
    <property type="project" value="UniProtKB-ARBA"/>
</dbReference>
<dbReference type="GO" id="GO:0020037">
    <property type="term" value="F:heme binding"/>
    <property type="evidence" value="ECO:0007669"/>
    <property type="project" value="InterPro"/>
</dbReference>
<dbReference type="GO" id="GO:0005506">
    <property type="term" value="F:iron ion binding"/>
    <property type="evidence" value="ECO:0007669"/>
    <property type="project" value="InterPro"/>
</dbReference>
<evidence type="ECO:0000313" key="8">
    <source>
        <dbReference type="EMBL" id="KAK1384128.1"/>
    </source>
</evidence>
<reference evidence="8" key="2">
    <citation type="submission" date="2023-05" db="EMBL/GenBank/DDBJ databases">
        <authorList>
            <person name="Schelkunov M.I."/>
        </authorList>
    </citation>
    <scope>NUCLEOTIDE SEQUENCE</scope>
    <source>
        <strain evidence="8">Hsosn_3</strain>
        <tissue evidence="8">Leaf</tissue>
    </source>
</reference>
<dbReference type="SUPFAM" id="SSF48264">
    <property type="entry name" value="Cytochrome P450"/>
    <property type="match status" value="1"/>
</dbReference>
<comment type="cofactor">
    <cofactor evidence="1 6">
        <name>heme</name>
        <dbReference type="ChEBI" id="CHEBI:30413"/>
    </cofactor>
</comment>
<comment type="caution">
    <text evidence="8">The sequence shown here is derived from an EMBL/GenBank/DDBJ whole genome shotgun (WGS) entry which is preliminary data.</text>
</comment>
<dbReference type="InterPro" id="IPR002401">
    <property type="entry name" value="Cyt_P450_E_grp-I"/>
</dbReference>
<dbReference type="AlphaFoldDB" id="A0AAD8IFD8"/>
<protein>
    <submittedName>
        <fullName evidence="8">Alkane hydroxylase MAH1-like</fullName>
    </submittedName>
</protein>
<dbReference type="GO" id="GO:0004497">
    <property type="term" value="F:monooxygenase activity"/>
    <property type="evidence" value="ECO:0007669"/>
    <property type="project" value="UniProtKB-KW"/>
</dbReference>
<dbReference type="Gene3D" id="1.10.630.10">
    <property type="entry name" value="Cytochrome P450"/>
    <property type="match status" value="1"/>
</dbReference>
<keyword evidence="7" id="KW-0503">Monooxygenase</keyword>
<keyword evidence="6 7" id="KW-0349">Heme</keyword>
<dbReference type="InterPro" id="IPR036396">
    <property type="entry name" value="Cyt_P450_sf"/>
</dbReference>
<dbReference type="InterPro" id="IPR001128">
    <property type="entry name" value="Cyt_P450"/>
</dbReference>
<evidence type="ECO:0000256" key="4">
    <source>
        <dbReference type="ARBA" id="ARBA00023002"/>
    </source>
</evidence>
<keyword evidence="3 6" id="KW-0479">Metal-binding</keyword>